<dbReference type="CDD" id="cd18103">
    <property type="entry name" value="SpoU-like_RlmB"/>
    <property type="match status" value="1"/>
</dbReference>
<dbReference type="InterPro" id="IPR001537">
    <property type="entry name" value="SpoU_MeTrfase"/>
</dbReference>
<name>A0A517Z5M4_9PLAN</name>
<organism evidence="4 5">
    <name type="scientific">Maioricimonas rarisocia</name>
    <dbReference type="NCBI Taxonomy" id="2528026"/>
    <lineage>
        <taxon>Bacteria</taxon>
        <taxon>Pseudomonadati</taxon>
        <taxon>Planctomycetota</taxon>
        <taxon>Planctomycetia</taxon>
        <taxon>Planctomycetales</taxon>
        <taxon>Planctomycetaceae</taxon>
        <taxon>Maioricimonas</taxon>
    </lineage>
</organism>
<dbReference type="Pfam" id="PF00588">
    <property type="entry name" value="SpoU_methylase"/>
    <property type="match status" value="1"/>
</dbReference>
<dbReference type="InterPro" id="IPR013123">
    <property type="entry name" value="SpoU_subst-bd"/>
</dbReference>
<dbReference type="InterPro" id="IPR029028">
    <property type="entry name" value="Alpha/beta_knot_MTases"/>
</dbReference>
<keyword evidence="1 4" id="KW-0489">Methyltransferase</keyword>
<evidence type="ECO:0000313" key="5">
    <source>
        <dbReference type="Proteomes" id="UP000320496"/>
    </source>
</evidence>
<dbReference type="Gene3D" id="3.30.1330.30">
    <property type="match status" value="1"/>
</dbReference>
<dbReference type="Proteomes" id="UP000320496">
    <property type="component" value="Chromosome"/>
</dbReference>
<evidence type="ECO:0000259" key="3">
    <source>
        <dbReference type="SMART" id="SM00967"/>
    </source>
</evidence>
<dbReference type="Pfam" id="PF08032">
    <property type="entry name" value="SpoU_sub_bind"/>
    <property type="match status" value="1"/>
</dbReference>
<evidence type="ECO:0000256" key="2">
    <source>
        <dbReference type="ARBA" id="ARBA00022679"/>
    </source>
</evidence>
<keyword evidence="5" id="KW-1185">Reference proteome</keyword>
<dbReference type="SUPFAM" id="SSF55315">
    <property type="entry name" value="L30e-like"/>
    <property type="match status" value="1"/>
</dbReference>
<evidence type="ECO:0000313" key="4">
    <source>
        <dbReference type="EMBL" id="QDU37764.1"/>
    </source>
</evidence>
<dbReference type="GO" id="GO:0032259">
    <property type="term" value="P:methylation"/>
    <property type="evidence" value="ECO:0007669"/>
    <property type="project" value="UniProtKB-KW"/>
</dbReference>
<gene>
    <name evidence="4" type="ORF">Mal4_20810</name>
</gene>
<dbReference type="KEGG" id="mri:Mal4_20810"/>
<evidence type="ECO:0000256" key="1">
    <source>
        <dbReference type="ARBA" id="ARBA00022603"/>
    </source>
</evidence>
<dbReference type="GO" id="GO:0003723">
    <property type="term" value="F:RNA binding"/>
    <property type="evidence" value="ECO:0007669"/>
    <property type="project" value="InterPro"/>
</dbReference>
<feature type="domain" description="RNA 2-O ribose methyltransferase substrate binding" evidence="3">
    <location>
        <begin position="8"/>
        <end position="84"/>
    </location>
</feature>
<proteinExistence type="predicted"/>
<keyword evidence="2 4" id="KW-0808">Transferase</keyword>
<dbReference type="EMBL" id="CP036275">
    <property type="protein sequence ID" value="QDU37764.1"/>
    <property type="molecule type" value="Genomic_DNA"/>
</dbReference>
<reference evidence="4 5" key="1">
    <citation type="submission" date="2019-02" db="EMBL/GenBank/DDBJ databases">
        <title>Deep-cultivation of Planctomycetes and their phenomic and genomic characterization uncovers novel biology.</title>
        <authorList>
            <person name="Wiegand S."/>
            <person name="Jogler M."/>
            <person name="Boedeker C."/>
            <person name="Pinto D."/>
            <person name="Vollmers J."/>
            <person name="Rivas-Marin E."/>
            <person name="Kohn T."/>
            <person name="Peeters S.H."/>
            <person name="Heuer A."/>
            <person name="Rast P."/>
            <person name="Oberbeckmann S."/>
            <person name="Bunk B."/>
            <person name="Jeske O."/>
            <person name="Meyerdierks A."/>
            <person name="Storesund J.E."/>
            <person name="Kallscheuer N."/>
            <person name="Luecker S."/>
            <person name="Lage O.M."/>
            <person name="Pohl T."/>
            <person name="Merkel B.J."/>
            <person name="Hornburger P."/>
            <person name="Mueller R.-W."/>
            <person name="Bruemmer F."/>
            <person name="Labrenz M."/>
            <person name="Spormann A.M."/>
            <person name="Op den Camp H."/>
            <person name="Overmann J."/>
            <person name="Amann R."/>
            <person name="Jetten M.S.M."/>
            <person name="Mascher T."/>
            <person name="Medema M.H."/>
            <person name="Devos D.P."/>
            <person name="Kaster A.-K."/>
            <person name="Ovreas L."/>
            <person name="Rohde M."/>
            <person name="Galperin M.Y."/>
            <person name="Jogler C."/>
        </authorList>
    </citation>
    <scope>NUCLEOTIDE SEQUENCE [LARGE SCALE GENOMIC DNA]</scope>
    <source>
        <strain evidence="4 5">Mal4</strain>
    </source>
</reference>
<dbReference type="GO" id="GO:0005829">
    <property type="term" value="C:cytosol"/>
    <property type="evidence" value="ECO:0007669"/>
    <property type="project" value="TreeGrafter"/>
</dbReference>
<dbReference type="InterPro" id="IPR029026">
    <property type="entry name" value="tRNA_m1G_MTases_N"/>
</dbReference>
<sequence>MGSHQKCWLWGRNVVLETLRSGDWKPLELLVADRLDPDVSDEVRRLADEAEIPVDQADAADLHARCGTSEHQGLLARMPAFPWRSLESLLEGDLSACRLAVLDGVQDPFNFGAIVRSADVLAMDGILVGTRRQCDITAQVVRSSAGAVSHLPLYRAEDLPAAVAALRQQDVVVAGASEAATVDAEQFDFSGPVAVVIGNEGMGISDALKEQCDALVGIPQQGHVGSLNAAVAASLLFYEVGRQRRQAARDGAE</sequence>
<dbReference type="InterPro" id="IPR029064">
    <property type="entry name" value="Ribosomal_eL30-like_sf"/>
</dbReference>
<dbReference type="AlphaFoldDB" id="A0A517Z5M4"/>
<dbReference type="GO" id="GO:0006396">
    <property type="term" value="P:RNA processing"/>
    <property type="evidence" value="ECO:0007669"/>
    <property type="project" value="InterPro"/>
</dbReference>
<dbReference type="SMART" id="SM00967">
    <property type="entry name" value="SpoU_sub_bind"/>
    <property type="match status" value="1"/>
</dbReference>
<dbReference type="SUPFAM" id="SSF75217">
    <property type="entry name" value="alpha/beta knot"/>
    <property type="match status" value="1"/>
</dbReference>
<dbReference type="PANTHER" id="PTHR46429:SF1">
    <property type="entry name" value="23S RRNA (GUANOSINE-2'-O-)-METHYLTRANSFERASE RLMB"/>
    <property type="match status" value="1"/>
</dbReference>
<dbReference type="EC" id="2.1.1.-" evidence="4"/>
<protein>
    <submittedName>
        <fullName evidence="4">TrmH family tRNA/rRNA methyltransferase</fullName>
        <ecNumber evidence="4">2.1.1.-</ecNumber>
    </submittedName>
</protein>
<dbReference type="Gene3D" id="3.40.1280.10">
    <property type="match status" value="1"/>
</dbReference>
<dbReference type="GO" id="GO:0008173">
    <property type="term" value="F:RNA methyltransferase activity"/>
    <property type="evidence" value="ECO:0007669"/>
    <property type="project" value="InterPro"/>
</dbReference>
<dbReference type="InterPro" id="IPR004441">
    <property type="entry name" value="rRNA_MeTrfase_TrmH"/>
</dbReference>
<dbReference type="PANTHER" id="PTHR46429">
    <property type="entry name" value="23S RRNA (GUANOSINE-2'-O-)-METHYLTRANSFERASE RLMB"/>
    <property type="match status" value="1"/>
</dbReference>
<accession>A0A517Z5M4</accession>